<keyword evidence="4" id="KW-1185">Reference proteome</keyword>
<name>A0A9P7HAA1_9HYPO</name>
<evidence type="ECO:0000256" key="1">
    <source>
        <dbReference type="SAM" id="MobiDB-lite"/>
    </source>
</evidence>
<comment type="caution">
    <text evidence="3">The sequence shown here is derived from an EMBL/GenBank/DDBJ whole genome shotgun (WGS) entry which is preliminary data.</text>
</comment>
<dbReference type="Proteomes" id="UP000782241">
    <property type="component" value="Unassembled WGS sequence"/>
</dbReference>
<feature type="compositionally biased region" description="Low complexity" evidence="1">
    <location>
        <begin position="142"/>
        <end position="153"/>
    </location>
</feature>
<evidence type="ECO:0000259" key="2">
    <source>
        <dbReference type="Pfam" id="PF20233"/>
    </source>
</evidence>
<organism evidence="3 4">
    <name type="scientific">Fusarium avenaceum</name>
    <dbReference type="NCBI Taxonomy" id="40199"/>
    <lineage>
        <taxon>Eukaryota</taxon>
        <taxon>Fungi</taxon>
        <taxon>Dikarya</taxon>
        <taxon>Ascomycota</taxon>
        <taxon>Pezizomycotina</taxon>
        <taxon>Sordariomycetes</taxon>
        <taxon>Hypocreomycetidae</taxon>
        <taxon>Hypocreales</taxon>
        <taxon>Nectriaceae</taxon>
        <taxon>Fusarium</taxon>
        <taxon>Fusarium tricinctum species complex</taxon>
    </lineage>
</organism>
<evidence type="ECO:0000313" key="4">
    <source>
        <dbReference type="Proteomes" id="UP000782241"/>
    </source>
</evidence>
<sequence>MHYNIFKMVRFQDHRISKPVPSRFRSRNMSNPVRTTNINTKGSIFAHTHFSPTEPSRSVDDLMEVSIHTERRDSPALMVASLNSAADDWDCKDCSWKLRMLAGKFNLKFHAKRSEGPTSSPAAYETLDLGSLAIDSPPTPPSSDSSRSSSPLPDEIVGLRRQTLTNDAGEGEPFYGVHQAHLDLSLGESVTVHMRPTDLKRNRYELKPGTVISAPFHSQYRDSTVSTSNYNTAVSGFGAVYSKYRKMVIIETWADHVVCLPMYSYNGRGLENRQGMLDEYIDIRDADEEYHEPGDTPLEPLLATRGKEWAGKNTFISGRTVIKLTEKTTHSMFQKCSIEGKIESEHFRRLYRLYYDLVQRKVLEFFGKPIDSMVIIPN</sequence>
<dbReference type="EMBL" id="JAGPUO010000002">
    <property type="protein sequence ID" value="KAG5664669.1"/>
    <property type="molecule type" value="Genomic_DNA"/>
</dbReference>
<feature type="region of interest" description="Disordered" evidence="1">
    <location>
        <begin position="131"/>
        <end position="153"/>
    </location>
</feature>
<dbReference type="AlphaFoldDB" id="A0A9P7HAA1"/>
<dbReference type="Pfam" id="PF20233">
    <property type="entry name" value="DUF6590"/>
    <property type="match status" value="1"/>
</dbReference>
<gene>
    <name evidence="3" type="ORF">KAF25_008403</name>
</gene>
<feature type="domain" description="DUF6590" evidence="2">
    <location>
        <begin position="207"/>
        <end position="299"/>
    </location>
</feature>
<evidence type="ECO:0000313" key="3">
    <source>
        <dbReference type="EMBL" id="KAG5664669.1"/>
    </source>
</evidence>
<reference evidence="3" key="1">
    <citation type="submission" date="2021-04" db="EMBL/GenBank/DDBJ databases">
        <title>Draft genome of Fusarium avenaceum strain F156N33, isolated from an atmospheric sample in Virginia.</title>
        <authorList>
            <person name="Yang S."/>
            <person name="Vinatzer B.A."/>
            <person name="Coleman J."/>
        </authorList>
    </citation>
    <scope>NUCLEOTIDE SEQUENCE</scope>
    <source>
        <strain evidence="3">F156N33</strain>
    </source>
</reference>
<dbReference type="InterPro" id="IPR046497">
    <property type="entry name" value="DUF6590"/>
</dbReference>
<accession>A0A9P7HAA1</accession>
<protein>
    <recommendedName>
        <fullName evidence="2">DUF6590 domain-containing protein</fullName>
    </recommendedName>
</protein>
<proteinExistence type="predicted"/>